<reference evidence="5" key="1">
    <citation type="submission" date="2016-05" db="EMBL/GenBank/DDBJ databases">
        <authorList>
            <person name="Liu B."/>
            <person name="Wang J."/>
            <person name="Zhu Y."/>
            <person name="Liu G."/>
            <person name="Chen Q."/>
            <person name="Chen Z."/>
            <person name="Lan J."/>
            <person name="Che J."/>
            <person name="Ge C."/>
            <person name="Shi H."/>
            <person name="Pan Z."/>
            <person name="Liu X."/>
        </authorList>
    </citation>
    <scope>NUCLEOTIDE SEQUENCE [LARGE SCALE GENOMIC DNA]</scope>
    <source>
        <strain evidence="5">FJAT-27215</strain>
    </source>
</reference>
<comment type="subcellular location">
    <subcellularLocation>
        <location evidence="3">Cytoplasm</location>
    </subcellularLocation>
</comment>
<dbReference type="GO" id="GO:0005737">
    <property type="term" value="C:cytoplasm"/>
    <property type="evidence" value="ECO:0007669"/>
    <property type="project" value="UniProtKB-SubCell"/>
</dbReference>
<evidence type="ECO:0000313" key="4">
    <source>
        <dbReference type="EMBL" id="OCA83926.1"/>
    </source>
</evidence>
<dbReference type="PANTHER" id="PTHR37825">
    <property type="entry name" value="TRNA(MET) CYTIDINE ACETATE LIGASE"/>
    <property type="match status" value="1"/>
</dbReference>
<dbReference type="SUPFAM" id="SSF52374">
    <property type="entry name" value="Nucleotidylyl transferase"/>
    <property type="match status" value="1"/>
</dbReference>
<dbReference type="GO" id="GO:0005524">
    <property type="term" value="F:ATP binding"/>
    <property type="evidence" value="ECO:0007669"/>
    <property type="project" value="UniProtKB-KW"/>
</dbReference>
<keyword evidence="3" id="KW-0694">RNA-binding</keyword>
<keyword evidence="3" id="KW-0547">Nucleotide-binding</keyword>
<dbReference type="InterPro" id="IPR014729">
    <property type="entry name" value="Rossmann-like_a/b/a_fold"/>
</dbReference>
<dbReference type="GO" id="GO:0016879">
    <property type="term" value="F:ligase activity, forming carbon-nitrogen bonds"/>
    <property type="evidence" value="ECO:0007669"/>
    <property type="project" value="UniProtKB-UniRule"/>
</dbReference>
<dbReference type="Pfam" id="PF05636">
    <property type="entry name" value="HIGH_NTase1"/>
    <property type="match status" value="1"/>
</dbReference>
<protein>
    <recommendedName>
        <fullName evidence="3">tRNA(Met) cytidine acetate ligase</fullName>
        <ecNumber evidence="3">6.3.4.-</ecNumber>
    </recommendedName>
</protein>
<comment type="similarity">
    <text evidence="3">Belongs to the TmcAL family.</text>
</comment>
<dbReference type="Proteomes" id="UP000092578">
    <property type="component" value="Unassembled WGS sequence"/>
</dbReference>
<dbReference type="NCBIfam" id="NF010191">
    <property type="entry name" value="PRK13670.1"/>
    <property type="match status" value="1"/>
</dbReference>
<feature type="binding site" evidence="3">
    <location>
        <position position="162"/>
    </location>
    <ligand>
        <name>ATP</name>
        <dbReference type="ChEBI" id="CHEBI:30616"/>
    </ligand>
</feature>
<keyword evidence="3" id="KW-0963">Cytoplasm</keyword>
<comment type="catalytic activity">
    <reaction evidence="3">
        <text>cytidine(34) in elongator tRNA(Met) + acetate + ATP = N(4)-acetylcytidine(34) in elongator tRNA(Met) + AMP + diphosphate</text>
        <dbReference type="Rhea" id="RHEA:58144"/>
        <dbReference type="Rhea" id="RHEA-COMP:10693"/>
        <dbReference type="Rhea" id="RHEA-COMP:10694"/>
        <dbReference type="ChEBI" id="CHEBI:30089"/>
        <dbReference type="ChEBI" id="CHEBI:30616"/>
        <dbReference type="ChEBI" id="CHEBI:33019"/>
        <dbReference type="ChEBI" id="CHEBI:74900"/>
        <dbReference type="ChEBI" id="CHEBI:82748"/>
        <dbReference type="ChEBI" id="CHEBI:456215"/>
    </reaction>
</comment>
<evidence type="ECO:0000256" key="1">
    <source>
        <dbReference type="ARBA" id="ARBA00022598"/>
    </source>
</evidence>
<feature type="binding site" evidence="3">
    <location>
        <position position="101"/>
    </location>
    <ligand>
        <name>ATP</name>
        <dbReference type="ChEBI" id="CHEBI:30616"/>
    </ligand>
</feature>
<keyword evidence="1 3" id="KW-0436">Ligase</keyword>
<evidence type="ECO:0000256" key="3">
    <source>
        <dbReference type="HAMAP-Rule" id="MF_01539"/>
    </source>
</evidence>
<keyword evidence="3" id="KW-0067">ATP-binding</keyword>
<comment type="caution">
    <text evidence="3">Lacks conserved residue(s) required for the propagation of feature annotation.</text>
</comment>
<keyword evidence="2 3" id="KW-0819">tRNA processing</keyword>
<comment type="function">
    <text evidence="3">Catalyzes the formation of N(4)-acetylcytidine (ac(4)C) at the wobble position of elongator tRNA(Met), using acetate and ATP as substrates. First activates an acetate ion to form acetyladenylate (Ac-AMP) and then transfers the acetyl group to tRNA to form ac(4)C34.</text>
</comment>
<proteinExistence type="inferred from homology"/>
<sequence length="403" mass="45591">MKTVGIVVEYNPFHNGHLYHAQKARESAQAEVVIAVMSGHFLQRGEPALVNKWARTRMALQNGVDIVIELPYVFSVQKAEYFAKGAISILNELFCDSFCFGSESGQLAPFLETLHQMEGSSALLDPLIRQYMGEGVSFPRAQTLARESLFGQQLPLDLSKPNNILGFHYIQANQQLAHPMEPLTIKRQQADFHEVTLGSHPIASATGIRKAIAEQKGQLQTIKPYVPAATFAELQHYLQTYGHFHDWGMYWPFLQYRLLASSAEELAAIYDVSEGMEYRLKEAARQSTGFTEFMQMVKTKRYTWTRIQRALVHILLHVSKEEMAAATESVRYTRLLGMNKQGRDYLNQIKKNMEVPLITKTAAFKESLAFDIKAAEIYALGLPSYSSHSLLQSEFNEHPVILT</sequence>
<feature type="binding site" evidence="3">
    <location>
        <position position="187"/>
    </location>
    <ligand>
        <name>ATP</name>
        <dbReference type="ChEBI" id="CHEBI:30616"/>
    </ligand>
</feature>
<dbReference type="EMBL" id="MAYT01000028">
    <property type="protein sequence ID" value="OCA83926.1"/>
    <property type="molecule type" value="Genomic_DNA"/>
</dbReference>
<dbReference type="Gene3D" id="3.40.50.620">
    <property type="entry name" value="HUPs"/>
    <property type="match status" value="1"/>
</dbReference>
<dbReference type="GO" id="GO:0000049">
    <property type="term" value="F:tRNA binding"/>
    <property type="evidence" value="ECO:0007669"/>
    <property type="project" value="UniProtKB-KW"/>
</dbReference>
<dbReference type="GO" id="GO:0006400">
    <property type="term" value="P:tRNA modification"/>
    <property type="evidence" value="ECO:0007669"/>
    <property type="project" value="UniProtKB-UniRule"/>
</dbReference>
<dbReference type="InterPro" id="IPR008513">
    <property type="entry name" value="tRNA(Met)_cyd_acetate_ligase"/>
</dbReference>
<dbReference type="RefSeq" id="WP_065411554.1">
    <property type="nucleotide sequence ID" value="NZ_MAYT01000028.1"/>
</dbReference>
<dbReference type="HAMAP" id="MF_01539">
    <property type="entry name" value="TmcAL"/>
    <property type="match status" value="1"/>
</dbReference>
<name>A0A1B9AJA4_9BACI</name>
<dbReference type="EC" id="6.3.4.-" evidence="3"/>
<comment type="caution">
    <text evidence="4">The sequence shown here is derived from an EMBL/GenBank/DDBJ whole genome shotgun (WGS) entry which is preliminary data.</text>
</comment>
<gene>
    <name evidence="3" type="primary">tmcAL</name>
    <name evidence="4" type="ORF">A8F95_13200</name>
</gene>
<evidence type="ECO:0000256" key="2">
    <source>
        <dbReference type="ARBA" id="ARBA00022694"/>
    </source>
</evidence>
<feature type="binding site" evidence="3">
    <location>
        <begin position="7"/>
        <end position="20"/>
    </location>
    <ligand>
        <name>ATP</name>
        <dbReference type="ChEBI" id="CHEBI:30616"/>
    </ligand>
</feature>
<dbReference type="PANTHER" id="PTHR37825:SF1">
    <property type="entry name" value="TRNA(MET) CYTIDINE ACETATE LIGASE"/>
    <property type="match status" value="1"/>
</dbReference>
<dbReference type="AlphaFoldDB" id="A0A1B9AJA4"/>
<keyword evidence="5" id="KW-1185">Reference proteome</keyword>
<evidence type="ECO:0000313" key="5">
    <source>
        <dbReference type="Proteomes" id="UP000092578"/>
    </source>
</evidence>
<keyword evidence="3" id="KW-0820">tRNA-binding</keyword>
<organism evidence="4 5">
    <name type="scientific">Pseudobacillus wudalianchiensis</name>
    <dbReference type="NCBI Taxonomy" id="1743143"/>
    <lineage>
        <taxon>Bacteria</taxon>
        <taxon>Bacillati</taxon>
        <taxon>Bacillota</taxon>
        <taxon>Bacilli</taxon>
        <taxon>Bacillales</taxon>
        <taxon>Bacillaceae</taxon>
        <taxon>Pseudobacillus</taxon>
    </lineage>
</organism>
<accession>A0A1B9AJA4</accession>